<name>A0A6A4RQT6_SCOMX</name>
<comment type="caution">
    <text evidence="1">The sequence shown here is derived from an EMBL/GenBank/DDBJ whole genome shotgun (WGS) entry which is preliminary data.</text>
</comment>
<protein>
    <submittedName>
        <fullName evidence="1">Uncharacterized protein</fullName>
    </submittedName>
</protein>
<dbReference type="EMBL" id="VEVO01003933">
    <property type="protein sequence ID" value="KAF0021621.1"/>
    <property type="molecule type" value="Genomic_DNA"/>
</dbReference>
<accession>A0A6A4RQT6</accession>
<proteinExistence type="predicted"/>
<sequence>MDRQSLASRTYCLPVTASHQILGMFCASEGWCGEEEEKAARKTNALNFNGQTHHTERNTVIHADSEASAADALTVIVSNKAVS</sequence>
<dbReference type="Proteomes" id="UP000438429">
    <property type="component" value="Unassembled WGS sequence"/>
</dbReference>
<gene>
    <name evidence="1" type="ORF">F2P81_026126</name>
</gene>
<evidence type="ECO:0000313" key="2">
    <source>
        <dbReference type="Proteomes" id="UP000438429"/>
    </source>
</evidence>
<evidence type="ECO:0000313" key="1">
    <source>
        <dbReference type="EMBL" id="KAF0021621.1"/>
    </source>
</evidence>
<reference evidence="1 2" key="1">
    <citation type="submission" date="2019-06" db="EMBL/GenBank/DDBJ databases">
        <title>Draft genomes of female and male turbot (Scophthalmus maximus).</title>
        <authorList>
            <person name="Xu H."/>
            <person name="Xu X.-W."/>
            <person name="Shao C."/>
            <person name="Chen S."/>
        </authorList>
    </citation>
    <scope>NUCLEOTIDE SEQUENCE [LARGE SCALE GENOMIC DNA]</scope>
    <source>
        <strain evidence="1">Ysfricsl-2016a</strain>
        <tissue evidence="1">Blood</tissue>
    </source>
</reference>
<dbReference type="AlphaFoldDB" id="A0A6A4RQT6"/>
<organism evidence="1 2">
    <name type="scientific">Scophthalmus maximus</name>
    <name type="common">Turbot</name>
    <name type="synonym">Psetta maxima</name>
    <dbReference type="NCBI Taxonomy" id="52904"/>
    <lineage>
        <taxon>Eukaryota</taxon>
        <taxon>Metazoa</taxon>
        <taxon>Chordata</taxon>
        <taxon>Craniata</taxon>
        <taxon>Vertebrata</taxon>
        <taxon>Euteleostomi</taxon>
        <taxon>Actinopterygii</taxon>
        <taxon>Neopterygii</taxon>
        <taxon>Teleostei</taxon>
        <taxon>Neoteleostei</taxon>
        <taxon>Acanthomorphata</taxon>
        <taxon>Carangaria</taxon>
        <taxon>Pleuronectiformes</taxon>
        <taxon>Pleuronectoidei</taxon>
        <taxon>Scophthalmidae</taxon>
        <taxon>Scophthalmus</taxon>
    </lineage>
</organism>